<evidence type="ECO:0000256" key="2">
    <source>
        <dbReference type="SAM" id="SignalP"/>
    </source>
</evidence>
<dbReference type="RefSeq" id="WP_090029756.1">
    <property type="nucleotide sequence ID" value="NZ_FNEB01000009.1"/>
</dbReference>
<sequence>MRLFKLLTAVFAATISLSAAGQLHAATLDGATVDVNFYFPNTSTLYCASGSQVVGAGVEYPAGCSGFAPVSIDVSGSQVIVGHSNQAGFQAGAFNGFVMSLLSGPAISGLAYNAGSSSLGVTSSSFTASSMSFNFASQGSGTAVFDVSFATGAIPLPAGAPLLLTGIAGMAWLRRRKAKMA</sequence>
<reference evidence="3 4" key="1">
    <citation type="submission" date="2016-10" db="EMBL/GenBank/DDBJ databases">
        <authorList>
            <person name="de Groot N.N."/>
        </authorList>
    </citation>
    <scope>NUCLEOTIDE SEQUENCE [LARGE SCALE GENOMIC DNA]</scope>
    <source>
        <strain evidence="3 4">DSM 28010</strain>
    </source>
</reference>
<dbReference type="Proteomes" id="UP000199340">
    <property type="component" value="Unassembled WGS sequence"/>
</dbReference>
<dbReference type="AlphaFoldDB" id="A0A1G8RKF4"/>
<dbReference type="EMBL" id="FNEB01000009">
    <property type="protein sequence ID" value="SDJ17393.1"/>
    <property type="molecule type" value="Genomic_DNA"/>
</dbReference>
<keyword evidence="4" id="KW-1185">Reference proteome</keyword>
<organism evidence="3 4">
    <name type="scientific">Lutimaribacter saemankumensis</name>
    <dbReference type="NCBI Taxonomy" id="490829"/>
    <lineage>
        <taxon>Bacteria</taxon>
        <taxon>Pseudomonadati</taxon>
        <taxon>Pseudomonadota</taxon>
        <taxon>Alphaproteobacteria</taxon>
        <taxon>Rhodobacterales</taxon>
        <taxon>Roseobacteraceae</taxon>
        <taxon>Lutimaribacter</taxon>
    </lineage>
</organism>
<feature type="signal peptide" evidence="2">
    <location>
        <begin position="1"/>
        <end position="25"/>
    </location>
</feature>
<evidence type="ECO:0000256" key="1">
    <source>
        <dbReference type="SAM" id="Phobius"/>
    </source>
</evidence>
<feature type="transmembrane region" description="Helical" evidence="1">
    <location>
        <begin position="154"/>
        <end position="173"/>
    </location>
</feature>
<keyword evidence="2" id="KW-0732">Signal</keyword>
<keyword evidence="1" id="KW-1133">Transmembrane helix</keyword>
<keyword evidence="1" id="KW-0472">Membrane</keyword>
<evidence type="ECO:0000313" key="3">
    <source>
        <dbReference type="EMBL" id="SDJ17393.1"/>
    </source>
</evidence>
<name>A0A1G8RKF4_9RHOB</name>
<evidence type="ECO:0000313" key="4">
    <source>
        <dbReference type="Proteomes" id="UP000199340"/>
    </source>
</evidence>
<protein>
    <submittedName>
        <fullName evidence="3">VPLPA-CTERM protein sorting domain-containing protein</fullName>
    </submittedName>
</protein>
<dbReference type="NCBIfam" id="TIGR03370">
    <property type="entry name" value="VPLPA-CTERM"/>
    <property type="match status" value="1"/>
</dbReference>
<dbReference type="InterPro" id="IPR022472">
    <property type="entry name" value="VPLPA-CTERM"/>
</dbReference>
<gene>
    <name evidence="3" type="ORF">SAMN05421850_109158</name>
</gene>
<accession>A0A1G8RKF4</accession>
<proteinExistence type="predicted"/>
<keyword evidence="1" id="KW-0812">Transmembrane</keyword>
<feature type="chain" id="PRO_5011466797" evidence="2">
    <location>
        <begin position="26"/>
        <end position="181"/>
    </location>
</feature>